<evidence type="ECO:0000256" key="1">
    <source>
        <dbReference type="ARBA" id="ARBA00023117"/>
    </source>
</evidence>
<dbReference type="OrthoDB" id="21449at2759"/>
<organism evidence="5 6">
    <name type="scientific">Tetracentron sinense</name>
    <name type="common">Spur-leaf</name>
    <dbReference type="NCBI Taxonomy" id="13715"/>
    <lineage>
        <taxon>Eukaryota</taxon>
        <taxon>Viridiplantae</taxon>
        <taxon>Streptophyta</taxon>
        <taxon>Embryophyta</taxon>
        <taxon>Tracheophyta</taxon>
        <taxon>Spermatophyta</taxon>
        <taxon>Magnoliopsida</taxon>
        <taxon>Trochodendrales</taxon>
        <taxon>Trochodendraceae</taxon>
        <taxon>Tetracentron</taxon>
    </lineage>
</organism>
<dbReference type="PRINTS" id="PR00503">
    <property type="entry name" value="BROMODOMAIN"/>
</dbReference>
<feature type="compositionally biased region" description="Polar residues" evidence="3">
    <location>
        <begin position="874"/>
        <end position="901"/>
    </location>
</feature>
<evidence type="ECO:0000313" key="6">
    <source>
        <dbReference type="Proteomes" id="UP000655225"/>
    </source>
</evidence>
<proteinExistence type="predicted"/>
<gene>
    <name evidence="5" type="ORF">HHK36_033357</name>
</gene>
<evidence type="ECO:0000259" key="4">
    <source>
        <dbReference type="PROSITE" id="PS50014"/>
    </source>
</evidence>
<protein>
    <recommendedName>
        <fullName evidence="4">Bromo domain-containing protein</fullName>
    </recommendedName>
</protein>
<dbReference type="SMART" id="SM00297">
    <property type="entry name" value="BROMO"/>
    <property type="match status" value="1"/>
</dbReference>
<name>A0A834Y3U0_TETSI</name>
<evidence type="ECO:0000256" key="3">
    <source>
        <dbReference type="SAM" id="MobiDB-lite"/>
    </source>
</evidence>
<dbReference type="Proteomes" id="UP000655225">
    <property type="component" value="Unassembled WGS sequence"/>
</dbReference>
<dbReference type="OMA" id="HTNDIRD"/>
<feature type="compositionally biased region" description="Basic residues" evidence="3">
    <location>
        <begin position="1"/>
        <end position="10"/>
    </location>
</feature>
<dbReference type="EMBL" id="JABCRI010001343">
    <property type="protein sequence ID" value="KAF8364677.1"/>
    <property type="molecule type" value="Genomic_DNA"/>
</dbReference>
<dbReference type="InterPro" id="IPR036427">
    <property type="entry name" value="Bromodomain-like_sf"/>
</dbReference>
<dbReference type="InterPro" id="IPR051831">
    <property type="entry name" value="Bromodomain_contain_prot"/>
</dbReference>
<feature type="domain" description="Bromo" evidence="4">
    <location>
        <begin position="116"/>
        <end position="164"/>
    </location>
</feature>
<accession>A0A834Y3U0</accession>
<sequence length="907" mass="100716">MSNGGHRRSARISALDAWRAQQASGVGEQGNGTRADQDSGSLHLQPPPERKRGRKKIKLRTVDEVVVNSVTKEVEEAIENPKREDHPSNTDQPAIVASAPCMPEKRILELILDILQRRDTHEIFAEPVDPKKVENYYEIIKEPMDFGTMRAKLQEGMYATLEQFEARAIHELAKKVFYALKTDPGNFELEFSVMRRRPGRKPKGEAGGSNIGSRAKLGTNVRTSSMYIDASSISRPCFVNGPSSLRRNSQTCPGSSSSIPYVDSKDYEFFSGSGDGRRYNISEAERRWTYRPWNSFLNENESTASTIINNSKRLTHVDQGGNGYRESLLQFAKELGPMAQMVANRKLHRCQPEDPNCQTPTPNCQVQSPNRQIPAVSAQWESTCLNGAINIPTSRNFLDNFSRCPAVLTNTNDRMDILDSFSGQKAHSSDRIDAHGAFSGEKAHISDIRGIHGAIRGEMARTTDRTDIHRAFRQEMANTSSIMDFRGAVPVRGEKTHTNDTRDIHCSIRGEMAHANDIRDIPCSIRGEMTHTTDRMVHSFRGEMANTSDRRDIHGSFRGEMTHTNDIRDIHCSVRGEKAHTNDIRDIPCSIKGEMAHTNDIRDSPCSIRGKMAHTTDRMVHRAFRGEMANTSDRMHIHSSFRGEMTYSRGRMDIHGAFRGETSQTGDRMDVPDGLKNVMAHQNQNSEIRLGSYFPIAGVGDSNFPAAVIPNMGEEFLTVMMDSGKPDNLAQEAELASEYSQFRLLEFVSRNNGSPVSSSWPSLQAMMTSSLGQVSSMHGLGSHSLGGEDQRMVAKGASYGVSSAQAGQVTGTGWSQHTAVGQQAVFNMPYLQSRLSEMNSEDRDGFVQPELQLGSAREGSLFDALISYERAPTLTHSQQAGPSSRTFVDNQQHSSLDTQQPDLALQL</sequence>
<dbReference type="PROSITE" id="PS50014">
    <property type="entry name" value="BROMODOMAIN_2"/>
    <property type="match status" value="1"/>
</dbReference>
<dbReference type="InterPro" id="IPR001487">
    <property type="entry name" value="Bromodomain"/>
</dbReference>
<keyword evidence="1 2" id="KW-0103">Bromodomain</keyword>
<dbReference type="AlphaFoldDB" id="A0A834Y3U0"/>
<dbReference type="PANTHER" id="PTHR22881:SF26">
    <property type="entry name" value="BROMODOMAIN CONTAINING PROTEIN, EXPRESSED"/>
    <property type="match status" value="1"/>
</dbReference>
<feature type="compositionally biased region" description="Polar residues" evidence="3">
    <location>
        <begin position="31"/>
        <end position="42"/>
    </location>
</feature>
<keyword evidence="6" id="KW-1185">Reference proteome</keyword>
<evidence type="ECO:0000256" key="2">
    <source>
        <dbReference type="PROSITE-ProRule" id="PRU00035"/>
    </source>
</evidence>
<dbReference type="SUPFAM" id="SSF47370">
    <property type="entry name" value="Bromodomain"/>
    <property type="match status" value="1"/>
</dbReference>
<dbReference type="Gene3D" id="1.20.920.10">
    <property type="entry name" value="Bromodomain-like"/>
    <property type="match status" value="1"/>
</dbReference>
<evidence type="ECO:0000313" key="5">
    <source>
        <dbReference type="EMBL" id="KAF8364677.1"/>
    </source>
</evidence>
<dbReference type="PANTHER" id="PTHR22881">
    <property type="entry name" value="BROMODOMAIN CONTAINING PROTEIN"/>
    <property type="match status" value="1"/>
</dbReference>
<dbReference type="Pfam" id="PF00439">
    <property type="entry name" value="Bromodomain"/>
    <property type="match status" value="1"/>
</dbReference>
<feature type="region of interest" description="Disordered" evidence="3">
    <location>
        <begin position="1"/>
        <end position="57"/>
    </location>
</feature>
<reference evidence="5 6" key="1">
    <citation type="submission" date="2020-04" db="EMBL/GenBank/DDBJ databases">
        <title>Plant Genome Project.</title>
        <authorList>
            <person name="Zhang R.-G."/>
        </authorList>
    </citation>
    <scope>NUCLEOTIDE SEQUENCE [LARGE SCALE GENOMIC DNA]</scope>
    <source>
        <strain evidence="5">YNK0</strain>
        <tissue evidence="5">Leaf</tissue>
    </source>
</reference>
<comment type="caution">
    <text evidence="5">The sequence shown here is derived from an EMBL/GenBank/DDBJ whole genome shotgun (WGS) entry which is preliminary data.</text>
</comment>
<feature type="region of interest" description="Disordered" evidence="3">
    <location>
        <begin position="874"/>
        <end position="907"/>
    </location>
</feature>